<organism evidence="9 10">
    <name type="scientific">Ciona savignyi</name>
    <name type="common">Pacific transparent sea squirt</name>
    <dbReference type="NCBI Taxonomy" id="51511"/>
    <lineage>
        <taxon>Eukaryota</taxon>
        <taxon>Metazoa</taxon>
        <taxon>Chordata</taxon>
        <taxon>Tunicata</taxon>
        <taxon>Ascidiacea</taxon>
        <taxon>Phlebobranchia</taxon>
        <taxon>Cionidae</taxon>
        <taxon>Ciona</taxon>
    </lineage>
</organism>
<dbReference type="Proteomes" id="UP000007875">
    <property type="component" value="Unassembled WGS sequence"/>
</dbReference>
<reference evidence="9" key="2">
    <citation type="submission" date="2025-08" db="UniProtKB">
        <authorList>
            <consortium name="Ensembl"/>
        </authorList>
    </citation>
    <scope>IDENTIFICATION</scope>
</reference>
<dbReference type="HOGENOM" id="CLU_043600_0_0_1"/>
<comment type="subcellular location">
    <subcellularLocation>
        <location evidence="1">Membrane</location>
        <topology evidence="1">Multi-pass membrane protein</topology>
    </subcellularLocation>
</comment>
<dbReference type="PANTHER" id="PTHR31247:SF5">
    <property type="entry name" value="DUF4203 DOMAIN-CONTAINING PROTEIN"/>
    <property type="match status" value="1"/>
</dbReference>
<feature type="transmembrane region" description="Helical" evidence="7">
    <location>
        <begin position="200"/>
        <end position="219"/>
    </location>
</feature>
<comment type="similarity">
    <text evidence="2">Belongs to the TMEM198 family.</text>
</comment>
<feature type="transmembrane region" description="Helical" evidence="7">
    <location>
        <begin position="132"/>
        <end position="150"/>
    </location>
</feature>
<keyword evidence="5 7" id="KW-0472">Membrane</keyword>
<dbReference type="GO" id="GO:0005886">
    <property type="term" value="C:plasma membrane"/>
    <property type="evidence" value="ECO:0007669"/>
    <property type="project" value="TreeGrafter"/>
</dbReference>
<keyword evidence="3 7" id="KW-0812">Transmembrane</keyword>
<dbReference type="Ensembl" id="ENSCSAVT00000019828.1">
    <property type="protein sequence ID" value="ENSCSAVP00000019616.1"/>
    <property type="gene ID" value="ENSCSAVG00000011493.1"/>
</dbReference>
<keyword evidence="10" id="KW-1185">Reference proteome</keyword>
<evidence type="ECO:0000256" key="7">
    <source>
        <dbReference type="SAM" id="Phobius"/>
    </source>
</evidence>
<evidence type="ECO:0000256" key="3">
    <source>
        <dbReference type="ARBA" id="ARBA00022692"/>
    </source>
</evidence>
<dbReference type="STRING" id="51511.ENSCSAVP00000019616"/>
<evidence type="ECO:0000256" key="6">
    <source>
        <dbReference type="ARBA" id="ARBA00049737"/>
    </source>
</evidence>
<protein>
    <recommendedName>
        <fullName evidence="6">Transmembrane protein 198</fullName>
    </recommendedName>
</protein>
<dbReference type="InParanoid" id="H2ZPV0"/>
<keyword evidence="4 7" id="KW-1133">Transmembrane helix</keyword>
<reference evidence="9" key="3">
    <citation type="submission" date="2025-09" db="UniProtKB">
        <authorList>
            <consortium name="Ensembl"/>
        </authorList>
    </citation>
    <scope>IDENTIFICATION</scope>
</reference>
<dbReference type="InterPro" id="IPR025256">
    <property type="entry name" value="TM7S3/TM198-like_dom"/>
</dbReference>
<dbReference type="Pfam" id="PF13886">
    <property type="entry name" value="TM7S3_TM198"/>
    <property type="match status" value="1"/>
</dbReference>
<feature type="transmembrane region" description="Helical" evidence="7">
    <location>
        <begin position="79"/>
        <end position="101"/>
    </location>
</feature>
<evidence type="ECO:0000256" key="2">
    <source>
        <dbReference type="ARBA" id="ARBA00006244"/>
    </source>
</evidence>
<dbReference type="GeneTree" id="ENSGT00390000016940"/>
<feature type="transmembrane region" description="Helical" evidence="7">
    <location>
        <begin position="47"/>
        <end position="64"/>
    </location>
</feature>
<dbReference type="AlphaFoldDB" id="H2ZPV0"/>
<feature type="transmembrane region" description="Helical" evidence="7">
    <location>
        <begin position="20"/>
        <end position="40"/>
    </location>
</feature>
<evidence type="ECO:0000313" key="10">
    <source>
        <dbReference type="Proteomes" id="UP000007875"/>
    </source>
</evidence>
<dbReference type="eggNOG" id="ENOG502QS1E">
    <property type="taxonomic scope" value="Eukaryota"/>
</dbReference>
<feature type="domain" description="TM7S3/TM198-like" evidence="8">
    <location>
        <begin position="27"/>
        <end position="221"/>
    </location>
</feature>
<sequence length="264" mass="29598">MSSLNNTTLSCDDIVTTQYNVIISSICAVLCLFGLVYTFFGYRCFKAVMFLSGLIFGGATVYLMCREERIFQQKLSNELGAGIAAGIGILCGFITMLIRYVGLFLQGFFLGILLAIGAILALQSFYYPSTAWIPVGILFGTGILFSLLTLKFQKGCVILSTAVLGSALITVCIDYFIEDFLLLRYIWEALMAAGQIQVCWYTWIILGVWPVLSFAGTLLQWRVTGKGYDHTDVIIMRRRQKQIRTHLVRERTQQSSHRNQSRAP</sequence>
<evidence type="ECO:0000256" key="5">
    <source>
        <dbReference type="ARBA" id="ARBA00023136"/>
    </source>
</evidence>
<reference evidence="10" key="1">
    <citation type="submission" date="2003-08" db="EMBL/GenBank/DDBJ databases">
        <authorList>
            <person name="Birren B."/>
            <person name="Nusbaum C."/>
            <person name="Abebe A."/>
            <person name="Abouelleil A."/>
            <person name="Adekoya E."/>
            <person name="Ait-zahra M."/>
            <person name="Allen N."/>
            <person name="Allen T."/>
            <person name="An P."/>
            <person name="Anderson M."/>
            <person name="Anderson S."/>
            <person name="Arachchi H."/>
            <person name="Armbruster J."/>
            <person name="Bachantsang P."/>
            <person name="Baldwin J."/>
            <person name="Barry A."/>
            <person name="Bayul T."/>
            <person name="Blitshsteyn B."/>
            <person name="Bloom T."/>
            <person name="Blye J."/>
            <person name="Boguslavskiy L."/>
            <person name="Borowsky M."/>
            <person name="Boukhgalter B."/>
            <person name="Brunache A."/>
            <person name="Butler J."/>
            <person name="Calixte N."/>
            <person name="Calvo S."/>
            <person name="Camarata J."/>
            <person name="Campo K."/>
            <person name="Chang J."/>
            <person name="Cheshatsang Y."/>
            <person name="Citroen M."/>
            <person name="Collymore A."/>
            <person name="Considine T."/>
            <person name="Cook A."/>
            <person name="Cooke P."/>
            <person name="Corum B."/>
            <person name="Cuomo C."/>
            <person name="David R."/>
            <person name="Dawoe T."/>
            <person name="Degray S."/>
            <person name="Dodge S."/>
            <person name="Dooley K."/>
            <person name="Dorje P."/>
            <person name="Dorjee K."/>
            <person name="Dorris L."/>
            <person name="Duffey N."/>
            <person name="Dupes A."/>
            <person name="Elkins T."/>
            <person name="Engels R."/>
            <person name="Erickson J."/>
            <person name="Farina A."/>
            <person name="Faro S."/>
            <person name="Ferreira P."/>
            <person name="Fischer H."/>
            <person name="Fitzgerald M."/>
            <person name="Foley K."/>
            <person name="Gage D."/>
            <person name="Galagan J."/>
            <person name="Gearin G."/>
            <person name="Gnerre S."/>
            <person name="Gnirke A."/>
            <person name="Goyette A."/>
            <person name="Graham J."/>
            <person name="Grandbois E."/>
            <person name="Gyaltsen K."/>
            <person name="Hafez N."/>
            <person name="Hagopian D."/>
            <person name="Hagos B."/>
            <person name="Hall J."/>
            <person name="Hatcher B."/>
            <person name="Heller A."/>
            <person name="Higgins H."/>
            <person name="Honan T."/>
            <person name="Horn A."/>
            <person name="Houde N."/>
            <person name="Hughes L."/>
            <person name="Hulme W."/>
            <person name="Husby E."/>
            <person name="Iliev I."/>
            <person name="Jaffe D."/>
            <person name="Jones C."/>
            <person name="Kamal M."/>
            <person name="Kamat A."/>
            <person name="Kamvysselis M."/>
            <person name="Karlsson E."/>
            <person name="Kells C."/>
            <person name="Kieu A."/>
            <person name="Kisner P."/>
            <person name="Kodira C."/>
            <person name="Kulbokas E."/>
            <person name="Labutti K."/>
            <person name="Lama D."/>
            <person name="Landers T."/>
            <person name="Leger J."/>
            <person name="Levine S."/>
            <person name="Lewis D."/>
            <person name="Lewis T."/>
            <person name="Lindblad-toh K."/>
            <person name="Liu X."/>
            <person name="Lokyitsang T."/>
            <person name="Lokyitsang Y."/>
            <person name="Lucien O."/>
            <person name="Lui A."/>
            <person name="Ma L.J."/>
            <person name="Mabbitt R."/>
            <person name="Macdonald J."/>
            <person name="Maclean C."/>
            <person name="Major J."/>
            <person name="Manning J."/>
            <person name="Marabella R."/>
            <person name="Maru K."/>
            <person name="Matthews C."/>
            <person name="Mauceli E."/>
            <person name="Mccarthy M."/>
            <person name="Mcdonough S."/>
            <person name="Mcghee T."/>
            <person name="Meldrim J."/>
            <person name="Meneus L."/>
            <person name="Mesirov J."/>
            <person name="Mihalev A."/>
            <person name="Mihova T."/>
            <person name="Mikkelsen T."/>
            <person name="Mlenga V."/>
            <person name="Moru K."/>
            <person name="Mozes J."/>
            <person name="Mulrain L."/>
            <person name="Munson G."/>
            <person name="Naylor J."/>
            <person name="Newes C."/>
            <person name="Nguyen C."/>
            <person name="Nguyen N."/>
            <person name="Nguyen T."/>
            <person name="Nicol R."/>
            <person name="Nielsen C."/>
            <person name="Nizzari M."/>
            <person name="Norbu C."/>
            <person name="Norbu N."/>
            <person name="O'donnell P."/>
            <person name="Okoawo O."/>
            <person name="O'leary S."/>
            <person name="Omotosho B."/>
            <person name="O'neill K."/>
            <person name="Osman S."/>
            <person name="Parker S."/>
            <person name="Perrin D."/>
            <person name="Phunkhang P."/>
            <person name="Piqani B."/>
            <person name="Purcell S."/>
            <person name="Rachupka T."/>
            <person name="Ramasamy U."/>
            <person name="Rameau R."/>
            <person name="Ray V."/>
            <person name="Raymond C."/>
            <person name="Retta R."/>
            <person name="Richardson S."/>
            <person name="Rise C."/>
            <person name="Rodriguez J."/>
            <person name="Rogers J."/>
            <person name="Rogov P."/>
            <person name="Rutman M."/>
            <person name="Schupbach R."/>
            <person name="Seaman C."/>
            <person name="Settipalli S."/>
            <person name="Sharpe T."/>
            <person name="Sheridan J."/>
            <person name="Sherpa N."/>
            <person name="Shi J."/>
            <person name="Smirnov S."/>
            <person name="Smith C."/>
            <person name="Sougnez C."/>
            <person name="Spencer B."/>
            <person name="Stalker J."/>
            <person name="Stange-thomann N."/>
            <person name="Stavropoulos S."/>
            <person name="Stetson K."/>
            <person name="Stone C."/>
            <person name="Stone S."/>
            <person name="Stubbs M."/>
            <person name="Talamas J."/>
            <person name="Tchuinga P."/>
            <person name="Tenzing P."/>
            <person name="Tesfaye S."/>
            <person name="Theodore J."/>
            <person name="Thoulutsang Y."/>
            <person name="Topham K."/>
            <person name="Towey S."/>
            <person name="Tsamla T."/>
            <person name="Tsomo N."/>
            <person name="Vallee D."/>
            <person name="Vassiliev H."/>
            <person name="Venkataraman V."/>
            <person name="Vinson J."/>
            <person name="Vo A."/>
            <person name="Wade C."/>
            <person name="Wang S."/>
            <person name="Wangchuk T."/>
            <person name="Wangdi T."/>
            <person name="Whittaker C."/>
            <person name="Wilkinson J."/>
            <person name="Wu Y."/>
            <person name="Wyman D."/>
            <person name="Yadav S."/>
            <person name="Yang S."/>
            <person name="Yang X."/>
            <person name="Yeager S."/>
            <person name="Yee E."/>
            <person name="Young G."/>
            <person name="Zainoun J."/>
            <person name="Zembeck L."/>
            <person name="Zimmer A."/>
            <person name="Zody M."/>
            <person name="Lander E."/>
        </authorList>
    </citation>
    <scope>NUCLEOTIDE SEQUENCE [LARGE SCALE GENOMIC DNA]</scope>
</reference>
<feature type="transmembrane region" description="Helical" evidence="7">
    <location>
        <begin position="157"/>
        <end position="177"/>
    </location>
</feature>
<evidence type="ECO:0000256" key="1">
    <source>
        <dbReference type="ARBA" id="ARBA00004141"/>
    </source>
</evidence>
<dbReference type="InterPro" id="IPR040236">
    <property type="entry name" value="TMEM198"/>
</dbReference>
<evidence type="ECO:0000313" key="9">
    <source>
        <dbReference type="Ensembl" id="ENSCSAVP00000019616.1"/>
    </source>
</evidence>
<name>H2ZPV0_CIOSA</name>
<feature type="transmembrane region" description="Helical" evidence="7">
    <location>
        <begin position="108"/>
        <end position="126"/>
    </location>
</feature>
<accession>H2ZPV0</accession>
<proteinExistence type="inferred from homology"/>
<dbReference type="OMA" id="NHTMIDL"/>
<evidence type="ECO:0000259" key="8">
    <source>
        <dbReference type="Pfam" id="PF13886"/>
    </source>
</evidence>
<dbReference type="PANTHER" id="PTHR31247">
    <property type="entry name" value="TRANSMEMBRANE PROTEIN 198 FAMILY MEMBER"/>
    <property type="match status" value="1"/>
</dbReference>
<evidence type="ECO:0000256" key="4">
    <source>
        <dbReference type="ARBA" id="ARBA00022989"/>
    </source>
</evidence>